<proteinExistence type="predicted"/>
<organism evidence="1 2">
    <name type="scientific">Ladona fulva</name>
    <name type="common">Scarce chaser dragonfly</name>
    <name type="synonym">Libellula fulva</name>
    <dbReference type="NCBI Taxonomy" id="123851"/>
    <lineage>
        <taxon>Eukaryota</taxon>
        <taxon>Metazoa</taxon>
        <taxon>Ecdysozoa</taxon>
        <taxon>Arthropoda</taxon>
        <taxon>Hexapoda</taxon>
        <taxon>Insecta</taxon>
        <taxon>Pterygota</taxon>
        <taxon>Palaeoptera</taxon>
        <taxon>Odonata</taxon>
        <taxon>Epiprocta</taxon>
        <taxon>Anisoptera</taxon>
        <taxon>Libelluloidea</taxon>
        <taxon>Libellulidae</taxon>
        <taxon>Ladona</taxon>
    </lineage>
</organism>
<feature type="non-terminal residue" evidence="1">
    <location>
        <position position="1"/>
    </location>
</feature>
<gene>
    <name evidence="1" type="ORF">J437_LFUL014424</name>
</gene>
<dbReference type="AlphaFoldDB" id="A0A8K0KIC0"/>
<evidence type="ECO:0000313" key="1">
    <source>
        <dbReference type="EMBL" id="KAG8235092.1"/>
    </source>
</evidence>
<keyword evidence="2" id="KW-1185">Reference proteome</keyword>
<evidence type="ECO:0000313" key="2">
    <source>
        <dbReference type="Proteomes" id="UP000792457"/>
    </source>
</evidence>
<name>A0A8K0KIC0_LADFU</name>
<reference evidence="1" key="2">
    <citation type="submission" date="2017-10" db="EMBL/GenBank/DDBJ databases">
        <title>Ladona fulva Genome sequencing and assembly.</title>
        <authorList>
            <person name="Murali S."/>
            <person name="Richards S."/>
            <person name="Bandaranaike D."/>
            <person name="Bellair M."/>
            <person name="Blankenburg K."/>
            <person name="Chao H."/>
            <person name="Dinh H."/>
            <person name="Doddapaneni H."/>
            <person name="Dugan-Rocha S."/>
            <person name="Elkadiri S."/>
            <person name="Gnanaolivu R."/>
            <person name="Hernandez B."/>
            <person name="Skinner E."/>
            <person name="Javaid M."/>
            <person name="Lee S."/>
            <person name="Li M."/>
            <person name="Ming W."/>
            <person name="Munidasa M."/>
            <person name="Muniz J."/>
            <person name="Nguyen L."/>
            <person name="Hughes D."/>
            <person name="Osuji N."/>
            <person name="Pu L.-L."/>
            <person name="Puazo M."/>
            <person name="Qu C."/>
            <person name="Quiroz J."/>
            <person name="Raj R."/>
            <person name="Weissenberger G."/>
            <person name="Xin Y."/>
            <person name="Zou X."/>
            <person name="Han Y."/>
            <person name="Worley K."/>
            <person name="Muzny D."/>
            <person name="Gibbs R."/>
        </authorList>
    </citation>
    <scope>NUCLEOTIDE SEQUENCE</scope>
    <source>
        <strain evidence="1">Sampled in the wild</strain>
    </source>
</reference>
<dbReference type="Proteomes" id="UP000792457">
    <property type="component" value="Unassembled WGS sequence"/>
</dbReference>
<dbReference type="OrthoDB" id="8053568at2759"/>
<accession>A0A8K0KIC0</accession>
<reference evidence="1" key="1">
    <citation type="submission" date="2013-04" db="EMBL/GenBank/DDBJ databases">
        <authorList>
            <person name="Qu J."/>
            <person name="Murali S.C."/>
            <person name="Bandaranaike D."/>
            <person name="Bellair M."/>
            <person name="Blankenburg K."/>
            <person name="Chao H."/>
            <person name="Dinh H."/>
            <person name="Doddapaneni H."/>
            <person name="Downs B."/>
            <person name="Dugan-Rocha S."/>
            <person name="Elkadiri S."/>
            <person name="Gnanaolivu R.D."/>
            <person name="Hernandez B."/>
            <person name="Javaid M."/>
            <person name="Jayaseelan J.C."/>
            <person name="Lee S."/>
            <person name="Li M."/>
            <person name="Ming W."/>
            <person name="Munidasa M."/>
            <person name="Muniz J."/>
            <person name="Nguyen L."/>
            <person name="Ongeri F."/>
            <person name="Osuji N."/>
            <person name="Pu L.-L."/>
            <person name="Puazo M."/>
            <person name="Qu C."/>
            <person name="Quiroz J."/>
            <person name="Raj R."/>
            <person name="Weissenberger G."/>
            <person name="Xin Y."/>
            <person name="Zou X."/>
            <person name="Han Y."/>
            <person name="Richards S."/>
            <person name="Worley K."/>
            <person name="Muzny D."/>
            <person name="Gibbs R."/>
        </authorList>
    </citation>
    <scope>NUCLEOTIDE SEQUENCE</scope>
    <source>
        <strain evidence="1">Sampled in the wild</strain>
    </source>
</reference>
<sequence length="151" mass="17649">MLKIIQVTTNPDIPLFKKFRYNRKSVDPDKIQCYKENFALHLTVSEIDDLLEWRYKEKILNSTSRCHAPSSMDSESNLFPKISLLNDQFKITSKDKVALLEVCLFIQPWLQCILAVKAPYQYLCFMKSMRAYEKIDKSIAKAALQKISQHL</sequence>
<comment type="caution">
    <text evidence="1">The sequence shown here is derived from an EMBL/GenBank/DDBJ whole genome shotgun (WGS) entry which is preliminary data.</text>
</comment>
<protein>
    <submittedName>
        <fullName evidence="1">Uncharacterized protein</fullName>
    </submittedName>
</protein>
<dbReference type="EMBL" id="KZ308876">
    <property type="protein sequence ID" value="KAG8235092.1"/>
    <property type="molecule type" value="Genomic_DNA"/>
</dbReference>